<keyword evidence="3" id="KW-1185">Reference proteome</keyword>
<gene>
    <name evidence="2" type="ORF">AVEN_2825_1</name>
</gene>
<proteinExistence type="predicted"/>
<accession>A0A4Y2EL90</accession>
<evidence type="ECO:0000313" key="2">
    <source>
        <dbReference type="EMBL" id="GBM29317.1"/>
    </source>
</evidence>
<dbReference type="EMBL" id="BGPR01000633">
    <property type="protein sequence ID" value="GBM29317.1"/>
    <property type="molecule type" value="Genomic_DNA"/>
</dbReference>
<dbReference type="Proteomes" id="UP000499080">
    <property type="component" value="Unassembled WGS sequence"/>
</dbReference>
<reference evidence="2 3" key="1">
    <citation type="journal article" date="2019" name="Sci. Rep.">
        <title>Orb-weaving spider Araneus ventricosus genome elucidates the spidroin gene catalogue.</title>
        <authorList>
            <person name="Kono N."/>
            <person name="Nakamura H."/>
            <person name="Ohtoshi R."/>
            <person name="Moran D.A.P."/>
            <person name="Shinohara A."/>
            <person name="Yoshida Y."/>
            <person name="Fujiwara M."/>
            <person name="Mori M."/>
            <person name="Tomita M."/>
            <person name="Arakawa K."/>
        </authorList>
    </citation>
    <scope>NUCLEOTIDE SEQUENCE [LARGE SCALE GENOMIC DNA]</scope>
</reference>
<evidence type="ECO:0000256" key="1">
    <source>
        <dbReference type="SAM" id="MobiDB-lite"/>
    </source>
</evidence>
<organism evidence="2 3">
    <name type="scientific">Araneus ventricosus</name>
    <name type="common">Orbweaver spider</name>
    <name type="synonym">Epeira ventricosa</name>
    <dbReference type="NCBI Taxonomy" id="182803"/>
    <lineage>
        <taxon>Eukaryota</taxon>
        <taxon>Metazoa</taxon>
        <taxon>Ecdysozoa</taxon>
        <taxon>Arthropoda</taxon>
        <taxon>Chelicerata</taxon>
        <taxon>Arachnida</taxon>
        <taxon>Araneae</taxon>
        <taxon>Araneomorphae</taxon>
        <taxon>Entelegynae</taxon>
        <taxon>Araneoidea</taxon>
        <taxon>Araneidae</taxon>
        <taxon>Araneus</taxon>
    </lineage>
</organism>
<name>A0A4Y2EL90_ARAVE</name>
<feature type="region of interest" description="Disordered" evidence="1">
    <location>
        <begin position="96"/>
        <end position="122"/>
    </location>
</feature>
<comment type="caution">
    <text evidence="2">The sequence shown here is derived from an EMBL/GenBank/DDBJ whole genome shotgun (WGS) entry which is preliminary data.</text>
</comment>
<dbReference type="AlphaFoldDB" id="A0A4Y2EL90"/>
<evidence type="ECO:0000313" key="3">
    <source>
        <dbReference type="Proteomes" id="UP000499080"/>
    </source>
</evidence>
<protein>
    <submittedName>
        <fullName evidence="2">Uncharacterized protein</fullName>
    </submittedName>
</protein>
<sequence>MDWIFEIQNSLKSDWDGVSNGWMAFSDTVARVERKQGFCLDWDPQTRLVNSEIPRLGDDEYGWDVAYNELSTVHVKSVGVKCPPVCGWTFGEGMPPRVSSSSSDYGSKLRGPSQNNPGFASKRQGRTSFLSVSFLHLFNGYLSTPRLPLGLHCPWGCQSFPNEIMSYSLPRPIWPFFFLSMLQN</sequence>